<dbReference type="AlphaFoldDB" id="A0AAV4G2R7"/>
<keyword evidence="4" id="KW-1185">Reference proteome</keyword>
<feature type="region of interest" description="Disordered" evidence="1">
    <location>
        <begin position="141"/>
        <end position="172"/>
    </location>
</feature>
<comment type="caution">
    <text evidence="3">The sequence shown here is derived from an EMBL/GenBank/DDBJ whole genome shotgun (WGS) entry which is preliminary data.</text>
</comment>
<feature type="transmembrane region" description="Helical" evidence="2">
    <location>
        <begin position="21"/>
        <end position="42"/>
    </location>
</feature>
<accession>A0AAV4G2R7</accession>
<name>A0AAV4G2R7_9GAST</name>
<dbReference type="EMBL" id="BMAT01008175">
    <property type="protein sequence ID" value="GFR79541.1"/>
    <property type="molecule type" value="Genomic_DNA"/>
</dbReference>
<evidence type="ECO:0000313" key="4">
    <source>
        <dbReference type="Proteomes" id="UP000762676"/>
    </source>
</evidence>
<gene>
    <name evidence="3" type="ORF">ElyMa_004023300</name>
</gene>
<keyword evidence="2" id="KW-0472">Membrane</keyword>
<reference evidence="3 4" key="1">
    <citation type="journal article" date="2021" name="Elife">
        <title>Chloroplast acquisition without the gene transfer in kleptoplastic sea slugs, Plakobranchus ocellatus.</title>
        <authorList>
            <person name="Maeda T."/>
            <person name="Takahashi S."/>
            <person name="Yoshida T."/>
            <person name="Shimamura S."/>
            <person name="Takaki Y."/>
            <person name="Nagai Y."/>
            <person name="Toyoda A."/>
            <person name="Suzuki Y."/>
            <person name="Arimoto A."/>
            <person name="Ishii H."/>
            <person name="Satoh N."/>
            <person name="Nishiyama T."/>
            <person name="Hasebe M."/>
            <person name="Maruyama T."/>
            <person name="Minagawa J."/>
            <person name="Obokata J."/>
            <person name="Shigenobu S."/>
        </authorList>
    </citation>
    <scope>NUCLEOTIDE SEQUENCE [LARGE SCALE GENOMIC DNA]</scope>
</reference>
<organism evidence="3 4">
    <name type="scientific">Elysia marginata</name>
    <dbReference type="NCBI Taxonomy" id="1093978"/>
    <lineage>
        <taxon>Eukaryota</taxon>
        <taxon>Metazoa</taxon>
        <taxon>Spiralia</taxon>
        <taxon>Lophotrochozoa</taxon>
        <taxon>Mollusca</taxon>
        <taxon>Gastropoda</taxon>
        <taxon>Heterobranchia</taxon>
        <taxon>Euthyneura</taxon>
        <taxon>Panpulmonata</taxon>
        <taxon>Sacoglossa</taxon>
        <taxon>Placobranchoidea</taxon>
        <taxon>Plakobranchidae</taxon>
        <taxon>Elysia</taxon>
    </lineage>
</organism>
<evidence type="ECO:0000256" key="1">
    <source>
        <dbReference type="SAM" id="MobiDB-lite"/>
    </source>
</evidence>
<dbReference type="Proteomes" id="UP000762676">
    <property type="component" value="Unassembled WGS sequence"/>
</dbReference>
<protein>
    <recommendedName>
        <fullName evidence="5">Receptor ligand binding region domain-containing protein</fullName>
    </recommendedName>
</protein>
<evidence type="ECO:0008006" key="5">
    <source>
        <dbReference type="Google" id="ProtNLM"/>
    </source>
</evidence>
<proteinExistence type="predicted"/>
<keyword evidence="2" id="KW-1133">Transmembrane helix</keyword>
<keyword evidence="2" id="KW-0812">Transmembrane</keyword>
<sequence>MTSDMRQTVDDVTSTPKAHRLLVIVTALVVMVTISAPLPVAMDPAAPSSATASAFTSSSLGNTSESAGSSKEITVELRVLYICDSTSAEFCLHTNASQEEMAEGDCKSNVFKGNRSKARLPPVSVLPRSCVDMTSSTEHIKLDNNSDATSSKFNASNAKDNRKHTNRSNSKSTKDSFYLCWRMQDGGLVVERNLPGDAKTSMRARVFYHTISGSETMVDKMRTLDILDDFNSSDIIVVIGDTVTVQVVAFAAEWRKLPVFGYITSFPDERKVRLLFVYIHVLLEGLQG</sequence>
<feature type="compositionally biased region" description="Polar residues" evidence="1">
    <location>
        <begin position="145"/>
        <end position="158"/>
    </location>
</feature>
<evidence type="ECO:0000313" key="3">
    <source>
        <dbReference type="EMBL" id="GFR79541.1"/>
    </source>
</evidence>
<evidence type="ECO:0000256" key="2">
    <source>
        <dbReference type="SAM" id="Phobius"/>
    </source>
</evidence>